<dbReference type="Gene3D" id="3.30.450.40">
    <property type="match status" value="1"/>
</dbReference>
<evidence type="ECO:0000256" key="2">
    <source>
        <dbReference type="ARBA" id="ARBA00023125"/>
    </source>
</evidence>
<dbReference type="RefSeq" id="WP_425485943.1">
    <property type="nucleotide sequence ID" value="NZ_CADIJX010000011.1"/>
</dbReference>
<keyword evidence="8" id="KW-1185">Reference proteome</keyword>
<dbReference type="InterPro" id="IPR005471">
    <property type="entry name" value="Tscrpt_reg_IclR_N"/>
</dbReference>
<proteinExistence type="predicted"/>
<dbReference type="Pfam" id="PF01614">
    <property type="entry name" value="IclR_C"/>
    <property type="match status" value="1"/>
</dbReference>
<reference evidence="7 8" key="1">
    <citation type="submission" date="2020-04" db="EMBL/GenBank/DDBJ databases">
        <authorList>
            <person name="De Canck E."/>
        </authorList>
    </citation>
    <scope>NUCLEOTIDE SEQUENCE [LARGE SCALE GENOMIC DNA]</scope>
    <source>
        <strain evidence="7 8">LMG 3431</strain>
    </source>
</reference>
<dbReference type="AlphaFoldDB" id="A0A6S6ZXW3"/>
<keyword evidence="3" id="KW-0804">Transcription</keyword>
<dbReference type="InterPro" id="IPR036390">
    <property type="entry name" value="WH_DNA-bd_sf"/>
</dbReference>
<gene>
    <name evidence="7" type="primary">kdgR_8</name>
    <name evidence="7" type="ORF">LMG3431_05462</name>
</gene>
<dbReference type="Pfam" id="PF09339">
    <property type="entry name" value="HTH_IclR"/>
    <property type="match status" value="1"/>
</dbReference>
<keyword evidence="2" id="KW-0238">DNA-binding</keyword>
<evidence type="ECO:0000259" key="5">
    <source>
        <dbReference type="PROSITE" id="PS51077"/>
    </source>
</evidence>
<dbReference type="SUPFAM" id="SSF55781">
    <property type="entry name" value="GAF domain-like"/>
    <property type="match status" value="1"/>
</dbReference>
<dbReference type="GO" id="GO:0045892">
    <property type="term" value="P:negative regulation of DNA-templated transcription"/>
    <property type="evidence" value="ECO:0007669"/>
    <property type="project" value="TreeGrafter"/>
</dbReference>
<dbReference type="PANTHER" id="PTHR30136:SF24">
    <property type="entry name" value="HTH-TYPE TRANSCRIPTIONAL REPRESSOR ALLR"/>
    <property type="match status" value="1"/>
</dbReference>
<sequence length="283" mass="31089">MKAPGVKTPSVKARSVKNPDAAPAAAPVAGTASFSKFMRVLDAIALGGDTAWTVNELSLKLGYPRPTIYRIVEALIAEQLIVPKHNGQSFGLGPRLVSLASRALESSDIRQICKDHLFDLKELTQETVHLAVPDQSEMTYIDKLESPKAVRMNSRLGSRVTMYSSSVGKAYLAQLPTDARDAVIRTLDFKVFTEATLRTPQALRKELERIRQQGYAEDREENEKDIFCFGCAIVDKQGRPVACVSLSIPAFRMSKDRTGSYIKPLVDTCAAISRKLALLDFSA</sequence>
<evidence type="ECO:0000256" key="1">
    <source>
        <dbReference type="ARBA" id="ARBA00023015"/>
    </source>
</evidence>
<dbReference type="InterPro" id="IPR029016">
    <property type="entry name" value="GAF-like_dom_sf"/>
</dbReference>
<feature type="region of interest" description="Disordered" evidence="4">
    <location>
        <begin position="1"/>
        <end position="24"/>
    </location>
</feature>
<evidence type="ECO:0000256" key="4">
    <source>
        <dbReference type="SAM" id="MobiDB-lite"/>
    </source>
</evidence>
<keyword evidence="1" id="KW-0805">Transcription regulation</keyword>
<dbReference type="PANTHER" id="PTHR30136">
    <property type="entry name" value="HELIX-TURN-HELIX TRANSCRIPTIONAL REGULATOR, ICLR FAMILY"/>
    <property type="match status" value="1"/>
</dbReference>
<evidence type="ECO:0000313" key="7">
    <source>
        <dbReference type="EMBL" id="CAB3701912.1"/>
    </source>
</evidence>
<evidence type="ECO:0000259" key="6">
    <source>
        <dbReference type="PROSITE" id="PS51078"/>
    </source>
</evidence>
<protein>
    <submittedName>
        <fullName evidence="7">Transcriptional regulator KdgR</fullName>
    </submittedName>
</protein>
<evidence type="ECO:0000313" key="8">
    <source>
        <dbReference type="Proteomes" id="UP000494108"/>
    </source>
</evidence>
<dbReference type="SMART" id="SM00346">
    <property type="entry name" value="HTH_ICLR"/>
    <property type="match status" value="1"/>
</dbReference>
<dbReference type="InterPro" id="IPR036388">
    <property type="entry name" value="WH-like_DNA-bd_sf"/>
</dbReference>
<name>A0A6S6ZXW3_9BURK</name>
<evidence type="ECO:0000256" key="3">
    <source>
        <dbReference type="ARBA" id="ARBA00023163"/>
    </source>
</evidence>
<dbReference type="Gene3D" id="1.10.10.10">
    <property type="entry name" value="Winged helix-like DNA-binding domain superfamily/Winged helix DNA-binding domain"/>
    <property type="match status" value="1"/>
</dbReference>
<dbReference type="GO" id="GO:0003700">
    <property type="term" value="F:DNA-binding transcription factor activity"/>
    <property type="evidence" value="ECO:0007669"/>
    <property type="project" value="TreeGrafter"/>
</dbReference>
<dbReference type="EMBL" id="CADIJX010000011">
    <property type="protein sequence ID" value="CAB3701912.1"/>
    <property type="molecule type" value="Genomic_DNA"/>
</dbReference>
<accession>A0A6S6ZXW3</accession>
<dbReference type="GO" id="GO:0003677">
    <property type="term" value="F:DNA binding"/>
    <property type="evidence" value="ECO:0007669"/>
    <property type="project" value="UniProtKB-KW"/>
</dbReference>
<organism evidence="7 8">
    <name type="scientific">Achromobacter pestifer</name>
    <dbReference type="NCBI Taxonomy" id="1353889"/>
    <lineage>
        <taxon>Bacteria</taxon>
        <taxon>Pseudomonadati</taxon>
        <taxon>Pseudomonadota</taxon>
        <taxon>Betaproteobacteria</taxon>
        <taxon>Burkholderiales</taxon>
        <taxon>Alcaligenaceae</taxon>
        <taxon>Achromobacter</taxon>
    </lineage>
</organism>
<dbReference type="PROSITE" id="PS51077">
    <property type="entry name" value="HTH_ICLR"/>
    <property type="match status" value="1"/>
</dbReference>
<dbReference type="Proteomes" id="UP000494108">
    <property type="component" value="Unassembled WGS sequence"/>
</dbReference>
<dbReference type="PROSITE" id="PS51078">
    <property type="entry name" value="ICLR_ED"/>
    <property type="match status" value="1"/>
</dbReference>
<feature type="domain" description="HTH iclR-type" evidence="5">
    <location>
        <begin position="31"/>
        <end position="94"/>
    </location>
</feature>
<dbReference type="InterPro" id="IPR014757">
    <property type="entry name" value="Tscrpt_reg_IclR_C"/>
</dbReference>
<dbReference type="SUPFAM" id="SSF46785">
    <property type="entry name" value="Winged helix' DNA-binding domain"/>
    <property type="match status" value="1"/>
</dbReference>
<feature type="domain" description="IclR-ED" evidence="6">
    <location>
        <begin position="95"/>
        <end position="278"/>
    </location>
</feature>
<dbReference type="InterPro" id="IPR050707">
    <property type="entry name" value="HTH_MetabolicPath_Reg"/>
</dbReference>